<dbReference type="CDD" id="cd02440">
    <property type="entry name" value="AdoMet_MTases"/>
    <property type="match status" value="1"/>
</dbReference>
<organism evidence="1">
    <name type="scientific">freshwater metagenome</name>
    <dbReference type="NCBI Taxonomy" id="449393"/>
    <lineage>
        <taxon>unclassified sequences</taxon>
        <taxon>metagenomes</taxon>
        <taxon>ecological metagenomes</taxon>
    </lineage>
</organism>
<evidence type="ECO:0000313" key="1">
    <source>
        <dbReference type="EMBL" id="CAB4892047.1"/>
    </source>
</evidence>
<protein>
    <submittedName>
        <fullName evidence="1">Unannotated protein</fullName>
    </submittedName>
</protein>
<sequence length="261" mass="28731">MAEGLITRGTTNVNRLRRCDRWIATWPGLRRVGRADVVDLGFGARAITTLELATRLGKVRDDVHVWGIEIDPERVATANRELAAVRPPVTNVSFSHGGFEIPEPRDRDPVVIRAFNVLRQYDVSEVDGAWATMLERLHPDGVLVDGTCDELGRVSTWLALTPTGPQSLSLSLRLTDLESPLIAAERLPKALIHRNVPGEGVHAFLLALDEAWRMNASLSTFGPVQRWQAAVAHVAATGWPLIGGRSRWRLGEVTVAWHAVA</sequence>
<dbReference type="EMBL" id="CAFBMB010000021">
    <property type="protein sequence ID" value="CAB4892047.1"/>
    <property type="molecule type" value="Genomic_DNA"/>
</dbReference>
<name>A0A6J7F9E1_9ZZZZ</name>
<dbReference type="InterPro" id="IPR029063">
    <property type="entry name" value="SAM-dependent_MTases_sf"/>
</dbReference>
<accession>A0A6J7F9E1</accession>
<dbReference type="AlphaFoldDB" id="A0A6J7F9E1"/>
<gene>
    <name evidence="1" type="ORF">UFOPK3516_00454</name>
</gene>
<reference evidence="1" key="1">
    <citation type="submission" date="2020-05" db="EMBL/GenBank/DDBJ databases">
        <authorList>
            <person name="Chiriac C."/>
            <person name="Salcher M."/>
            <person name="Ghai R."/>
            <person name="Kavagutti S V."/>
        </authorList>
    </citation>
    <scope>NUCLEOTIDE SEQUENCE</scope>
</reference>
<proteinExistence type="predicted"/>
<dbReference type="SUPFAM" id="SSF53335">
    <property type="entry name" value="S-adenosyl-L-methionine-dependent methyltransferases"/>
    <property type="match status" value="1"/>
</dbReference>
<dbReference type="Gene3D" id="3.40.50.150">
    <property type="entry name" value="Vaccinia Virus protein VP39"/>
    <property type="match status" value="1"/>
</dbReference>